<protein>
    <submittedName>
        <fullName evidence="1">Uncharacterized protein</fullName>
    </submittedName>
</protein>
<dbReference type="InterPro" id="IPR052806">
    <property type="entry name" value="Fasciclin-like_AGP"/>
</dbReference>
<dbReference type="AlphaFoldDB" id="A0A328DNT9"/>
<evidence type="ECO:0000313" key="1">
    <source>
        <dbReference type="EMBL" id="RAL45851.1"/>
    </source>
</evidence>
<dbReference type="PANTHER" id="PTHR33985">
    <property type="entry name" value="OS02G0491300 PROTEIN-RELATED"/>
    <property type="match status" value="1"/>
</dbReference>
<name>A0A328DNT9_9ASTE</name>
<comment type="caution">
    <text evidence="1">The sequence shown here is derived from an EMBL/GenBank/DDBJ whole genome shotgun (WGS) entry which is preliminary data.</text>
</comment>
<dbReference type="EMBL" id="NQVE01000125">
    <property type="protein sequence ID" value="RAL45851.1"/>
    <property type="molecule type" value="Genomic_DNA"/>
</dbReference>
<dbReference type="PANTHER" id="PTHR33985:SF15">
    <property type="entry name" value="FASCICLIN-LIKE ARABINOGALACTAN PROTEIN 19"/>
    <property type="match status" value="1"/>
</dbReference>
<dbReference type="Proteomes" id="UP000249390">
    <property type="component" value="Unassembled WGS sequence"/>
</dbReference>
<evidence type="ECO:0000313" key="2">
    <source>
        <dbReference type="Proteomes" id="UP000249390"/>
    </source>
</evidence>
<reference evidence="1 2" key="1">
    <citation type="submission" date="2018-06" db="EMBL/GenBank/DDBJ databases">
        <title>The Genome of Cuscuta australis (Dodder) Provides Insight into the Evolution of Plant Parasitism.</title>
        <authorList>
            <person name="Liu H."/>
        </authorList>
    </citation>
    <scope>NUCLEOTIDE SEQUENCE [LARGE SCALE GENOMIC DNA]</scope>
    <source>
        <strain evidence="2">cv. Yunnan</strain>
        <tissue evidence="1">Vines</tissue>
    </source>
</reference>
<accession>A0A328DNT9</accession>
<proteinExistence type="predicted"/>
<gene>
    <name evidence="1" type="ORF">DM860_006005</name>
</gene>
<sequence>MAARGKKNVDSGYDDFSNGGRQIWDELATADKFELHFLAELCSLTSAIGSACGIRRLSVRGLNRLRPGSSLRTLAVDHDVRVESRRSTPSGDVISVDGVDVVAPGLFYARNIAVHGLKGFSTGDLVELMMMYWCGSRQRLLGVNHRRLLKRNLIRNPISPSPSPMPLSHITSKRHHFKKKSSLSTNFLLIIHQWMTI</sequence>
<keyword evidence="2" id="KW-1185">Reference proteome</keyword>
<organism evidence="1 2">
    <name type="scientific">Cuscuta australis</name>
    <dbReference type="NCBI Taxonomy" id="267555"/>
    <lineage>
        <taxon>Eukaryota</taxon>
        <taxon>Viridiplantae</taxon>
        <taxon>Streptophyta</taxon>
        <taxon>Embryophyta</taxon>
        <taxon>Tracheophyta</taxon>
        <taxon>Spermatophyta</taxon>
        <taxon>Magnoliopsida</taxon>
        <taxon>eudicotyledons</taxon>
        <taxon>Gunneridae</taxon>
        <taxon>Pentapetalae</taxon>
        <taxon>asterids</taxon>
        <taxon>lamiids</taxon>
        <taxon>Solanales</taxon>
        <taxon>Convolvulaceae</taxon>
        <taxon>Cuscuteae</taxon>
        <taxon>Cuscuta</taxon>
        <taxon>Cuscuta subgen. Grammica</taxon>
        <taxon>Cuscuta sect. Cleistogrammica</taxon>
    </lineage>
</organism>